<dbReference type="GO" id="GO:0006979">
    <property type="term" value="P:response to oxidative stress"/>
    <property type="evidence" value="ECO:0007669"/>
    <property type="project" value="UniProtKB-UniRule"/>
</dbReference>
<keyword evidence="6 22" id="KW-0964">Secreted</keyword>
<dbReference type="EMBL" id="JAUHHV010000001">
    <property type="protein sequence ID" value="KAK1435047.1"/>
    <property type="molecule type" value="Genomic_DNA"/>
</dbReference>
<dbReference type="InterPro" id="IPR033905">
    <property type="entry name" value="Secretory_peroxidase"/>
</dbReference>
<feature type="binding site" evidence="19">
    <location>
        <position position="69"/>
    </location>
    <ligand>
        <name>Ca(2+)</name>
        <dbReference type="ChEBI" id="CHEBI:29108"/>
        <label>1</label>
    </ligand>
</feature>
<dbReference type="GO" id="GO:0042744">
    <property type="term" value="P:hydrogen peroxide catabolic process"/>
    <property type="evidence" value="ECO:0007669"/>
    <property type="project" value="UniProtKB-KW"/>
</dbReference>
<feature type="domain" description="Plant heme peroxidase family profile" evidence="24">
    <location>
        <begin position="25"/>
        <end position="323"/>
    </location>
</feature>
<evidence type="ECO:0000256" key="6">
    <source>
        <dbReference type="ARBA" id="ARBA00022525"/>
    </source>
</evidence>
<comment type="cofactor">
    <cofactor evidence="19 22">
        <name>heme b</name>
        <dbReference type="ChEBI" id="CHEBI:60344"/>
    </cofactor>
    <text evidence="19 22">Binds 1 heme b (iron(II)-protoporphyrin IX) group per subunit.</text>
</comment>
<feature type="site" description="Transition state stabilizer" evidence="20">
    <location>
        <position position="64"/>
    </location>
</feature>
<keyword evidence="14 21" id="KW-1015">Disulfide bond</keyword>
<dbReference type="PANTHER" id="PTHR31517:SF59">
    <property type="entry name" value="PEROXIDASE"/>
    <property type="match status" value="1"/>
</dbReference>
<evidence type="ECO:0000256" key="8">
    <source>
        <dbReference type="ARBA" id="ARBA00022617"/>
    </source>
</evidence>
<dbReference type="AlphaFoldDB" id="A0AAD8P7J7"/>
<dbReference type="PRINTS" id="PR00461">
    <property type="entry name" value="PLPEROXIDASE"/>
</dbReference>
<feature type="disulfide bond" evidence="21">
    <location>
        <begin position="119"/>
        <end position="319"/>
    </location>
</feature>
<evidence type="ECO:0000256" key="3">
    <source>
        <dbReference type="ARBA" id="ARBA00004613"/>
    </source>
</evidence>
<dbReference type="PANTHER" id="PTHR31517">
    <property type="match status" value="1"/>
</dbReference>
<evidence type="ECO:0000256" key="22">
    <source>
        <dbReference type="RuleBase" id="RU362060"/>
    </source>
</evidence>
<dbReference type="PROSITE" id="PS50873">
    <property type="entry name" value="PEROXIDASE_4"/>
    <property type="match status" value="1"/>
</dbReference>
<feature type="disulfide bond" evidence="21">
    <location>
        <begin position="35"/>
        <end position="113"/>
    </location>
</feature>
<evidence type="ECO:0000256" key="7">
    <source>
        <dbReference type="ARBA" id="ARBA00022559"/>
    </source>
</evidence>
<evidence type="ECO:0000256" key="12">
    <source>
        <dbReference type="ARBA" id="ARBA00023002"/>
    </source>
</evidence>
<evidence type="ECO:0000256" key="14">
    <source>
        <dbReference type="ARBA" id="ARBA00023157"/>
    </source>
</evidence>
<comment type="similarity">
    <text evidence="22">Belongs to the peroxidase family. Classical plant (class III) peroxidase subfamily.</text>
</comment>
<feature type="binding site" description="axial binding residue" evidence="19">
    <location>
        <position position="190"/>
    </location>
    <ligand>
        <name>heme b</name>
        <dbReference type="ChEBI" id="CHEBI:60344"/>
    </ligand>
    <ligandPart>
        <name>Fe</name>
        <dbReference type="ChEBI" id="CHEBI:18248"/>
    </ligandPart>
</feature>
<keyword evidence="9 19" id="KW-0479">Metal-binding</keyword>
<evidence type="ECO:0000256" key="10">
    <source>
        <dbReference type="ARBA" id="ARBA00022729"/>
    </source>
</evidence>
<comment type="catalytic activity">
    <reaction evidence="1 22">
        <text>2 a phenolic donor + H2O2 = 2 a phenolic radical donor + 2 H2O</text>
        <dbReference type="Rhea" id="RHEA:56136"/>
        <dbReference type="ChEBI" id="CHEBI:15377"/>
        <dbReference type="ChEBI" id="CHEBI:16240"/>
        <dbReference type="ChEBI" id="CHEBI:139520"/>
        <dbReference type="ChEBI" id="CHEBI:139521"/>
        <dbReference type="EC" id="1.11.1.7"/>
    </reaction>
</comment>
<dbReference type="EC" id="1.11.1.7" evidence="5 22"/>
<evidence type="ECO:0000256" key="23">
    <source>
        <dbReference type="SAM" id="MobiDB-lite"/>
    </source>
</evidence>
<keyword evidence="16 22" id="KW-0376">Hydrogen peroxide</keyword>
<evidence type="ECO:0000256" key="2">
    <source>
        <dbReference type="ARBA" id="ARBA00002322"/>
    </source>
</evidence>
<reference evidence="25" key="1">
    <citation type="journal article" date="2023" name="bioRxiv">
        <title>Improved chromosome-level genome assembly for marigold (Tagetes erecta).</title>
        <authorList>
            <person name="Jiang F."/>
            <person name="Yuan L."/>
            <person name="Wang S."/>
            <person name="Wang H."/>
            <person name="Xu D."/>
            <person name="Wang A."/>
            <person name="Fan W."/>
        </authorList>
    </citation>
    <scope>NUCLEOTIDE SEQUENCE</scope>
    <source>
        <strain evidence="25">WSJ</strain>
        <tissue evidence="25">Leaf</tissue>
    </source>
</reference>
<dbReference type="CDD" id="cd00693">
    <property type="entry name" value="secretory_peroxidase"/>
    <property type="match status" value="1"/>
</dbReference>
<comment type="subcellular location">
    <subcellularLocation>
        <location evidence="3 22">Secreted</location>
    </subcellularLocation>
</comment>
<dbReference type="InterPro" id="IPR019793">
    <property type="entry name" value="Peroxidases_heam-ligand_BS"/>
</dbReference>
<name>A0AAD8P7J7_TARER</name>
<feature type="binding site" evidence="19">
    <location>
        <position position="76"/>
    </location>
    <ligand>
        <name>Ca(2+)</name>
        <dbReference type="ChEBI" id="CHEBI:29108"/>
        <label>1</label>
    </ligand>
</feature>
<evidence type="ECO:0000256" key="13">
    <source>
        <dbReference type="ARBA" id="ARBA00023004"/>
    </source>
</evidence>
<evidence type="ECO:0000313" key="26">
    <source>
        <dbReference type="Proteomes" id="UP001229421"/>
    </source>
</evidence>
<dbReference type="InterPro" id="IPR000823">
    <property type="entry name" value="Peroxidase_pln"/>
</dbReference>
<dbReference type="FunFam" id="1.10.520.10:FF:000006">
    <property type="entry name" value="Peroxidase"/>
    <property type="match status" value="1"/>
</dbReference>
<feature type="binding site" evidence="19">
    <location>
        <position position="72"/>
    </location>
    <ligand>
        <name>Ca(2+)</name>
        <dbReference type="ChEBI" id="CHEBI:29108"/>
        <label>1</label>
    </ligand>
</feature>
<feature type="binding site" evidence="18">
    <location>
        <position position="160"/>
    </location>
    <ligand>
        <name>substrate</name>
    </ligand>
</feature>
<proteinExistence type="inferred from homology"/>
<keyword evidence="7 22" id="KW-0575">Peroxidase</keyword>
<evidence type="ECO:0000256" key="17">
    <source>
        <dbReference type="PIRSR" id="PIRSR600823-1"/>
    </source>
</evidence>
<feature type="binding site" evidence="19">
    <location>
        <position position="78"/>
    </location>
    <ligand>
        <name>Ca(2+)</name>
        <dbReference type="ChEBI" id="CHEBI:29108"/>
        <label>1</label>
    </ligand>
</feature>
<dbReference type="PROSITE" id="PS00435">
    <property type="entry name" value="PEROXIDASE_1"/>
    <property type="match status" value="1"/>
</dbReference>
<evidence type="ECO:0000313" key="25">
    <source>
        <dbReference type="EMBL" id="KAK1435047.1"/>
    </source>
</evidence>
<dbReference type="PRINTS" id="PR00458">
    <property type="entry name" value="PEROXIDASE"/>
</dbReference>
<keyword evidence="12 22" id="KW-0560">Oxidoreductase</keyword>
<dbReference type="GO" id="GO:0005576">
    <property type="term" value="C:extracellular region"/>
    <property type="evidence" value="ECO:0007669"/>
    <property type="project" value="UniProtKB-SubCell"/>
</dbReference>
<feature type="active site" description="Proton acceptor" evidence="17">
    <location>
        <position position="68"/>
    </location>
</feature>
<feature type="binding site" evidence="19">
    <location>
        <position position="252"/>
    </location>
    <ligand>
        <name>Ca(2+)</name>
        <dbReference type="ChEBI" id="CHEBI:29108"/>
        <label>2</label>
    </ligand>
</feature>
<dbReference type="Gene3D" id="1.10.520.10">
    <property type="match status" value="1"/>
</dbReference>
<comment type="function">
    <text evidence="2">Removal of H(2)O(2), oxidation of toxic reductants, biosynthesis and degradation of lignin, suberization, auxin catabolism, response to environmental stresses such as wounding, pathogen attack and oxidative stress. These functions might be dependent on each isozyme/isoform in each plant tissue.</text>
</comment>
<evidence type="ECO:0000256" key="5">
    <source>
        <dbReference type="ARBA" id="ARBA00012313"/>
    </source>
</evidence>
<feature type="disulfide bond" evidence="21">
    <location>
        <begin position="197"/>
        <end position="229"/>
    </location>
</feature>
<accession>A0AAD8P7J7</accession>
<feature type="compositionally biased region" description="Basic and acidic residues" evidence="23">
    <location>
        <begin position="144"/>
        <end position="155"/>
    </location>
</feature>
<dbReference type="Gene3D" id="1.10.420.10">
    <property type="entry name" value="Peroxidase, domain 2"/>
    <property type="match status" value="1"/>
</dbReference>
<dbReference type="Pfam" id="PF00141">
    <property type="entry name" value="peroxidase"/>
    <property type="match status" value="1"/>
</dbReference>
<dbReference type="GO" id="GO:0020037">
    <property type="term" value="F:heme binding"/>
    <property type="evidence" value="ECO:0007669"/>
    <property type="project" value="UniProtKB-UniRule"/>
</dbReference>
<evidence type="ECO:0000256" key="11">
    <source>
        <dbReference type="ARBA" id="ARBA00022837"/>
    </source>
</evidence>
<dbReference type="InterPro" id="IPR010255">
    <property type="entry name" value="Haem_peroxidase_sf"/>
</dbReference>
<evidence type="ECO:0000256" key="4">
    <source>
        <dbReference type="ARBA" id="ARBA00006873"/>
    </source>
</evidence>
<dbReference type="InterPro" id="IPR002016">
    <property type="entry name" value="Haem_peroxidase"/>
</dbReference>
<dbReference type="InterPro" id="IPR019794">
    <property type="entry name" value="Peroxidases_AS"/>
</dbReference>
<evidence type="ECO:0000256" key="18">
    <source>
        <dbReference type="PIRSR" id="PIRSR600823-2"/>
    </source>
</evidence>
<organism evidence="25 26">
    <name type="scientific">Tagetes erecta</name>
    <name type="common">African marigold</name>
    <dbReference type="NCBI Taxonomy" id="13708"/>
    <lineage>
        <taxon>Eukaryota</taxon>
        <taxon>Viridiplantae</taxon>
        <taxon>Streptophyta</taxon>
        <taxon>Embryophyta</taxon>
        <taxon>Tracheophyta</taxon>
        <taxon>Spermatophyta</taxon>
        <taxon>Magnoliopsida</taxon>
        <taxon>eudicotyledons</taxon>
        <taxon>Gunneridae</taxon>
        <taxon>Pentapetalae</taxon>
        <taxon>asterids</taxon>
        <taxon>campanulids</taxon>
        <taxon>Asterales</taxon>
        <taxon>Asteraceae</taxon>
        <taxon>Asteroideae</taxon>
        <taxon>Heliantheae alliance</taxon>
        <taxon>Tageteae</taxon>
        <taxon>Tagetes</taxon>
    </lineage>
</organism>
<dbReference type="SUPFAM" id="SSF48113">
    <property type="entry name" value="Heme-dependent peroxidases"/>
    <property type="match status" value="1"/>
</dbReference>
<dbReference type="Proteomes" id="UP001229421">
    <property type="component" value="Unassembled WGS sequence"/>
</dbReference>
<evidence type="ECO:0000256" key="20">
    <source>
        <dbReference type="PIRSR" id="PIRSR600823-4"/>
    </source>
</evidence>
<feature type="binding site" evidence="19">
    <location>
        <position position="74"/>
    </location>
    <ligand>
        <name>Ca(2+)</name>
        <dbReference type="ChEBI" id="CHEBI:29108"/>
        <label>1</label>
    </ligand>
</feature>
<evidence type="ECO:0000256" key="19">
    <source>
        <dbReference type="PIRSR" id="PIRSR600823-3"/>
    </source>
</evidence>
<comment type="cofactor">
    <cofactor evidence="19 22">
        <name>Ca(2+)</name>
        <dbReference type="ChEBI" id="CHEBI:29108"/>
    </cofactor>
    <text evidence="19 22">Binds 2 calcium ions per subunit.</text>
</comment>
<keyword evidence="11 19" id="KW-0106">Calcium</keyword>
<dbReference type="FunFam" id="1.10.420.10:FF:000007">
    <property type="entry name" value="Peroxidase"/>
    <property type="match status" value="1"/>
</dbReference>
<dbReference type="GO" id="GO:0140825">
    <property type="term" value="F:lactoperoxidase activity"/>
    <property type="evidence" value="ECO:0007669"/>
    <property type="project" value="UniProtKB-EC"/>
</dbReference>
<comment type="caution">
    <text evidence="25">The sequence shown here is derived from an EMBL/GenBank/DDBJ whole genome shotgun (WGS) entry which is preliminary data.</text>
</comment>
<feature type="region of interest" description="Disordered" evidence="23">
    <location>
        <begin position="143"/>
        <end position="163"/>
    </location>
</feature>
<dbReference type="GO" id="GO:0046872">
    <property type="term" value="F:metal ion binding"/>
    <property type="evidence" value="ECO:0007669"/>
    <property type="project" value="UniProtKB-UniRule"/>
</dbReference>
<sequence length="333" mass="36295">MTNTKAVALAVGFIFLNLMGYCYGALEFGFYNGKCRDSDVEDIVRRTVYSKFLRDRSIAPALVRMQFHDCFVTGCDASILLNGTNTEKTAPPNLSVRGYNVIDDAKAAVEKVCPGVVSCADIIVMATRDVISFSGGRRYSVQTGRRDGRVSRAQDTKTLPSPSTSVSSAIQAFARKKLSPTDMIYLLGGHTIGVAHCSLFQDRLYNFQNTGKPDPTMSLGLLASLRKTCAQNATVDRTVNLDQNPLSSKVMDNSFYTQIMSRRGVLQIDQELALDPLSKSKVAAVAASRDFNTKFGEAMVKMGAIQVLTGTQGEIRKSCQAINPQDNLISLIL</sequence>
<comment type="similarity">
    <text evidence="4">Belongs to the peroxidase family. Ascorbate peroxidase subfamily.</text>
</comment>
<keyword evidence="8 22" id="KW-0349">Heme</keyword>
<gene>
    <name evidence="25" type="ORF">QVD17_00806</name>
</gene>
<feature type="binding site" evidence="19">
    <location>
        <position position="87"/>
    </location>
    <ligand>
        <name>Ca(2+)</name>
        <dbReference type="ChEBI" id="CHEBI:29108"/>
        <label>1</label>
    </ligand>
</feature>
<keyword evidence="10" id="KW-0732">Signal</keyword>
<protein>
    <recommendedName>
        <fullName evidence="5 22">Peroxidase</fullName>
        <ecNumber evidence="5 22">1.11.1.7</ecNumber>
    </recommendedName>
</protein>
<feature type="disulfide bond" evidence="21">
    <location>
        <begin position="70"/>
        <end position="75"/>
    </location>
</feature>
<evidence type="ECO:0000256" key="15">
    <source>
        <dbReference type="ARBA" id="ARBA00023180"/>
    </source>
</evidence>
<dbReference type="PROSITE" id="PS00436">
    <property type="entry name" value="PEROXIDASE_2"/>
    <property type="match status" value="1"/>
</dbReference>
<keyword evidence="13 19" id="KW-0408">Iron</keyword>
<evidence type="ECO:0000259" key="24">
    <source>
        <dbReference type="PROSITE" id="PS50873"/>
    </source>
</evidence>
<evidence type="ECO:0000256" key="1">
    <source>
        <dbReference type="ARBA" id="ARBA00000189"/>
    </source>
</evidence>
<keyword evidence="15" id="KW-0325">Glycoprotein</keyword>
<keyword evidence="26" id="KW-1185">Reference proteome</keyword>
<evidence type="ECO:0000256" key="9">
    <source>
        <dbReference type="ARBA" id="ARBA00022723"/>
    </source>
</evidence>
<evidence type="ECO:0000256" key="21">
    <source>
        <dbReference type="PIRSR" id="PIRSR600823-5"/>
    </source>
</evidence>
<feature type="binding site" evidence="19">
    <location>
        <position position="191"/>
    </location>
    <ligand>
        <name>Ca(2+)</name>
        <dbReference type="ChEBI" id="CHEBI:29108"/>
        <label>2</label>
    </ligand>
</feature>
<evidence type="ECO:0000256" key="16">
    <source>
        <dbReference type="ARBA" id="ARBA00023324"/>
    </source>
</evidence>
<feature type="binding site" evidence="19">
    <location>
        <position position="242"/>
    </location>
    <ligand>
        <name>Ca(2+)</name>
        <dbReference type="ChEBI" id="CHEBI:29108"/>
        <label>2</label>
    </ligand>
</feature>